<evidence type="ECO:0000313" key="9">
    <source>
        <dbReference type="Proteomes" id="UP000727993"/>
    </source>
</evidence>
<protein>
    <submittedName>
        <fullName evidence="8">2OG-Fe(II) oxygenase</fullName>
    </submittedName>
</protein>
<dbReference type="PROSITE" id="PS51471">
    <property type="entry name" value="FE2OG_OXY"/>
    <property type="match status" value="1"/>
</dbReference>
<dbReference type="EMBL" id="JADJZA010000009">
    <property type="protein sequence ID" value="MBK9298567.1"/>
    <property type="molecule type" value="Genomic_DNA"/>
</dbReference>
<evidence type="ECO:0000256" key="5">
    <source>
        <dbReference type="ARBA" id="ARBA00023002"/>
    </source>
</evidence>
<dbReference type="InterPro" id="IPR044862">
    <property type="entry name" value="Pro_4_hyd_alph_FE2OG_OXY"/>
</dbReference>
<proteinExistence type="predicted"/>
<dbReference type="Gene3D" id="2.60.120.620">
    <property type="entry name" value="q2cbj1_9rhob like domain"/>
    <property type="match status" value="1"/>
</dbReference>
<evidence type="ECO:0000256" key="4">
    <source>
        <dbReference type="ARBA" id="ARBA00022964"/>
    </source>
</evidence>
<dbReference type="SMART" id="SM00702">
    <property type="entry name" value="P4Hc"/>
    <property type="match status" value="1"/>
</dbReference>
<evidence type="ECO:0000259" key="7">
    <source>
        <dbReference type="PROSITE" id="PS51471"/>
    </source>
</evidence>
<evidence type="ECO:0000256" key="6">
    <source>
        <dbReference type="ARBA" id="ARBA00023004"/>
    </source>
</evidence>
<dbReference type="AlphaFoldDB" id="A0A936NGM2"/>
<feature type="domain" description="Fe2OG dioxygenase" evidence="7">
    <location>
        <begin position="89"/>
        <end position="206"/>
    </location>
</feature>
<dbReference type="GO" id="GO:0031418">
    <property type="term" value="F:L-ascorbic acid binding"/>
    <property type="evidence" value="ECO:0007669"/>
    <property type="project" value="UniProtKB-KW"/>
</dbReference>
<dbReference type="Pfam" id="PF13640">
    <property type="entry name" value="2OG-FeII_Oxy_3"/>
    <property type="match status" value="1"/>
</dbReference>
<keyword evidence="5" id="KW-0560">Oxidoreductase</keyword>
<gene>
    <name evidence="8" type="ORF">IPN02_17420</name>
</gene>
<dbReference type="InterPro" id="IPR006620">
    <property type="entry name" value="Pro_4_hyd_alph"/>
</dbReference>
<evidence type="ECO:0000256" key="3">
    <source>
        <dbReference type="ARBA" id="ARBA00022896"/>
    </source>
</evidence>
<name>A0A936NGM2_9ACTN</name>
<comment type="caution">
    <text evidence="8">The sequence shown here is derived from an EMBL/GenBank/DDBJ whole genome shotgun (WGS) entry which is preliminary data.</text>
</comment>
<dbReference type="GO" id="GO:0051213">
    <property type="term" value="F:dioxygenase activity"/>
    <property type="evidence" value="ECO:0007669"/>
    <property type="project" value="UniProtKB-KW"/>
</dbReference>
<dbReference type="GO" id="GO:0016705">
    <property type="term" value="F:oxidoreductase activity, acting on paired donors, with incorporation or reduction of molecular oxygen"/>
    <property type="evidence" value="ECO:0007669"/>
    <property type="project" value="InterPro"/>
</dbReference>
<reference evidence="8 9" key="1">
    <citation type="submission" date="2020-10" db="EMBL/GenBank/DDBJ databases">
        <title>Connecting structure to function with the recovery of over 1000 high-quality activated sludge metagenome-assembled genomes encoding full-length rRNA genes using long-read sequencing.</title>
        <authorList>
            <person name="Singleton C.M."/>
            <person name="Petriglieri F."/>
            <person name="Kristensen J.M."/>
            <person name="Kirkegaard R.H."/>
            <person name="Michaelsen T.Y."/>
            <person name="Andersen M.H."/>
            <person name="Karst S.M."/>
            <person name="Dueholm M.S."/>
            <person name="Nielsen P.H."/>
            <person name="Albertsen M."/>
        </authorList>
    </citation>
    <scope>NUCLEOTIDE SEQUENCE [LARGE SCALE GENOMIC DNA]</scope>
    <source>
        <strain evidence="8">Lyne_18-Q3-R50-59_MAXAC.006</strain>
    </source>
</reference>
<comment type="cofactor">
    <cofactor evidence="1">
        <name>L-ascorbate</name>
        <dbReference type="ChEBI" id="CHEBI:38290"/>
    </cofactor>
</comment>
<sequence length="210" mass="23525">MLRHLPLLSPVPRHQRAHLVVPAAFSADECDRIVSLCEPEPAEPATLEGVEHVGTTRSSSVSWLPADEDTWWIYDRLGELAVDANEHWGFELVGFEEELQYTRYDGPGDHYAWHRDGLDGEVSTRKLSIVVQLTPPEHYEGGALEFPDLGDQHDPFFGVTDGPHRSAAAEEFSQLGTAVMFPAFEYHRVTPLNSGRRRSLVAWVAGPPFR</sequence>
<keyword evidence="3" id="KW-0847">Vitamin C</keyword>
<keyword evidence="2" id="KW-0479">Metal-binding</keyword>
<organism evidence="8 9">
    <name type="scientific">Candidatus Neomicrothrix subdominans</name>
    <dbReference type="NCBI Taxonomy" id="2954438"/>
    <lineage>
        <taxon>Bacteria</taxon>
        <taxon>Bacillati</taxon>
        <taxon>Actinomycetota</taxon>
        <taxon>Acidimicrobiia</taxon>
        <taxon>Acidimicrobiales</taxon>
        <taxon>Microthrixaceae</taxon>
        <taxon>Candidatus Neomicrothrix</taxon>
    </lineage>
</organism>
<keyword evidence="6" id="KW-0408">Iron</keyword>
<evidence type="ECO:0000256" key="1">
    <source>
        <dbReference type="ARBA" id="ARBA00001961"/>
    </source>
</evidence>
<evidence type="ECO:0000256" key="2">
    <source>
        <dbReference type="ARBA" id="ARBA00022723"/>
    </source>
</evidence>
<accession>A0A936NGM2</accession>
<dbReference type="InterPro" id="IPR005123">
    <property type="entry name" value="Oxoglu/Fe-dep_dioxygenase_dom"/>
</dbReference>
<dbReference type="Proteomes" id="UP000727993">
    <property type="component" value="Unassembled WGS sequence"/>
</dbReference>
<dbReference type="GO" id="GO:0005506">
    <property type="term" value="F:iron ion binding"/>
    <property type="evidence" value="ECO:0007669"/>
    <property type="project" value="InterPro"/>
</dbReference>
<evidence type="ECO:0000313" key="8">
    <source>
        <dbReference type="EMBL" id="MBK9298567.1"/>
    </source>
</evidence>
<keyword evidence="4" id="KW-0223">Dioxygenase</keyword>